<evidence type="ECO:0000313" key="3">
    <source>
        <dbReference type="EMBL" id="AQS55929.1"/>
    </source>
</evidence>
<keyword evidence="4" id="KW-1185">Reference proteome</keyword>
<dbReference type="STRING" id="1471761.B0W44_09130"/>
<evidence type="ECO:0000259" key="2">
    <source>
        <dbReference type="Pfam" id="PF22888"/>
    </source>
</evidence>
<sequence>MQKWLPRVALAVLLVFSFTLPTVEDSVQATTGNGEGPEPVDIGPKLRSEELEEIEIDSSSVPLRTFSEAALQTYEPTPGTERFFLSLDDTQGYYFKDYTLRAVGEYAEIWVANDRDFPQEERNDSVEITDEQVAYILSEFDTNIYGKVTEFFGMPNSHNGENQHQLITDTFGEDYYVSSDGSDRNIILVDNVRDANFYDPEFPSYIAGFYSPVFEMYTDRNIITIDAYDWENRVGPDAARPHLYEGTVAHEYQHLIHDDNDSDEETWINEGMSDFAEFLVGYGHPDSHVDFFRDHPENSLVAWEDQGPYEILADYGIAYLFQLYLNDHYGGSEFIQALATNEKNGIEGVNDTLQAFGYEVTFEDVYRDFQTALVIDAEDGENEKYGFKSIDFTINVDTEEAYNTPGAPAWGTDFVKLERKDVQSLFFDGIDFLPTEWTVADDPENADNDVFWGGAGSLANHFMIKAFDLSGVEGAELTFDTWYEIEEAWDYGFVQVSTDGGETWTSLANENTRSDLDPNAHPNVVENVPGFTGSSGGWTTQTFDLSAYDGQQILLAFRYVTDWASEEAGWYVDNIRIDAVGYENDGGNLDDFQGLNEVVGRYVDYLVTFIQEKPQGNHAVIHVDPFNMTSDEEKELESFTQLNPGDELVMTVTYGAPQGDLAYADYEYDVRYHPHSVSELQVLVEHFNEEGAFRNDGAVRSLLVHLMAVDRFERQGDADKVVKHMQNFKQLLGHQGENGLISAEALDVLQSGADTVIAKWQE</sequence>
<organism evidence="3 4">
    <name type="scientific">Novibacillus thermophilus</name>
    <dbReference type="NCBI Taxonomy" id="1471761"/>
    <lineage>
        <taxon>Bacteria</taxon>
        <taxon>Bacillati</taxon>
        <taxon>Bacillota</taxon>
        <taxon>Bacilli</taxon>
        <taxon>Bacillales</taxon>
        <taxon>Thermoactinomycetaceae</taxon>
        <taxon>Novibacillus</taxon>
    </lineage>
</organism>
<feature type="signal peptide" evidence="1">
    <location>
        <begin position="1"/>
        <end position="24"/>
    </location>
</feature>
<protein>
    <recommendedName>
        <fullName evidence="2">FIMAH domain-containing protein</fullName>
    </recommendedName>
</protein>
<dbReference type="AlphaFoldDB" id="A0A1U9K790"/>
<dbReference type="EMBL" id="CP019699">
    <property type="protein sequence ID" value="AQS55929.1"/>
    <property type="molecule type" value="Genomic_DNA"/>
</dbReference>
<feature type="chain" id="PRO_5038763150" description="FIMAH domain-containing protein" evidence="1">
    <location>
        <begin position="25"/>
        <end position="762"/>
    </location>
</feature>
<evidence type="ECO:0000313" key="4">
    <source>
        <dbReference type="Proteomes" id="UP000188603"/>
    </source>
</evidence>
<dbReference type="InterPro" id="IPR054470">
    <property type="entry name" value="FIMAH_dom"/>
</dbReference>
<name>A0A1U9K790_9BACL</name>
<dbReference type="Gene3D" id="2.60.120.260">
    <property type="entry name" value="Galactose-binding domain-like"/>
    <property type="match status" value="1"/>
</dbReference>
<reference evidence="3 4" key="1">
    <citation type="journal article" date="2015" name="Int. J. Syst. Evol. Microbiol.">
        <title>Novibacillus thermophilus gen. nov., sp. nov., a Gram-staining-negative and moderately thermophilic member of the family Thermoactinomycetaceae.</title>
        <authorList>
            <person name="Yang G."/>
            <person name="Chen J."/>
            <person name="Zhou S."/>
        </authorList>
    </citation>
    <scope>NUCLEOTIDE SEQUENCE [LARGE SCALE GENOMIC DNA]</scope>
    <source>
        <strain evidence="3 4">SG-1</strain>
    </source>
</reference>
<dbReference type="RefSeq" id="WP_077719789.1">
    <property type="nucleotide sequence ID" value="NZ_CP019699.1"/>
</dbReference>
<dbReference type="KEGG" id="ntr:B0W44_09130"/>
<accession>A0A1U9K790</accession>
<dbReference type="NCBIfam" id="NF038128">
    <property type="entry name" value="choice_anch_J"/>
    <property type="match status" value="1"/>
</dbReference>
<keyword evidence="1" id="KW-0732">Signal</keyword>
<dbReference type="Proteomes" id="UP000188603">
    <property type="component" value="Chromosome"/>
</dbReference>
<gene>
    <name evidence="3" type="ORF">B0W44_09130</name>
</gene>
<evidence type="ECO:0000256" key="1">
    <source>
        <dbReference type="SAM" id="SignalP"/>
    </source>
</evidence>
<dbReference type="OrthoDB" id="275270at2"/>
<proteinExistence type="predicted"/>
<dbReference type="Pfam" id="PF22888">
    <property type="entry name" value="FIMAH"/>
    <property type="match status" value="1"/>
</dbReference>
<feature type="domain" description="FIMAH" evidence="2">
    <location>
        <begin position="678"/>
        <end position="758"/>
    </location>
</feature>
<dbReference type="Pfam" id="PF20773">
    <property type="entry name" value="InhA-like_MAM"/>
    <property type="match status" value="1"/>
</dbReference>